<keyword evidence="2" id="KW-1185">Reference proteome</keyword>
<reference evidence="2" key="1">
    <citation type="submission" date="2015-01" db="EMBL/GenBank/DDBJ databases">
        <title>Comparative genome analysis of Bacillus coagulans HM-08, Clostridium butyricum HM-68, Bacillus subtilis HM-66 and Bacillus paralicheniformis BL-09.</title>
        <authorList>
            <person name="Zhang H."/>
        </authorList>
    </citation>
    <scope>NUCLEOTIDE SEQUENCE [LARGE SCALE GENOMIC DNA]</scope>
    <source>
        <strain evidence="2">HM-08</strain>
    </source>
</reference>
<dbReference type="EMBL" id="CP010525">
    <property type="protein sequence ID" value="AJO20897.1"/>
    <property type="molecule type" value="Genomic_DNA"/>
</dbReference>
<dbReference type="Proteomes" id="UP000032024">
    <property type="component" value="Chromosome"/>
</dbReference>
<gene>
    <name evidence="1" type="ORF">SB48_HM08orf00148</name>
</gene>
<dbReference type="AlphaFoldDB" id="A0AAN0T1Y8"/>
<organism evidence="1 2">
    <name type="scientific">Heyndrickxia coagulans</name>
    <name type="common">Weizmannia coagulans</name>
    <dbReference type="NCBI Taxonomy" id="1398"/>
    <lineage>
        <taxon>Bacteria</taxon>
        <taxon>Bacillati</taxon>
        <taxon>Bacillota</taxon>
        <taxon>Bacilli</taxon>
        <taxon>Bacillales</taxon>
        <taxon>Bacillaceae</taxon>
        <taxon>Heyndrickxia</taxon>
    </lineage>
</organism>
<accession>A0AAN0T1Y8</accession>
<protein>
    <submittedName>
        <fullName evidence="1">Uncharacterized protein</fullName>
    </submittedName>
</protein>
<name>A0AAN0T1Y8_HEYCO</name>
<evidence type="ECO:0000313" key="1">
    <source>
        <dbReference type="EMBL" id="AJO20897.1"/>
    </source>
</evidence>
<sequence>MAVPTGFVNSYFAFASFGTAGAPSIVTTAPLFPDALSGLVLVI</sequence>
<proteinExistence type="predicted"/>
<evidence type="ECO:0000313" key="2">
    <source>
        <dbReference type="Proteomes" id="UP000032024"/>
    </source>
</evidence>